<feature type="non-terminal residue" evidence="1">
    <location>
        <position position="1"/>
    </location>
</feature>
<dbReference type="AlphaFoldDB" id="A0A8T2DDW2"/>
<feature type="non-terminal residue" evidence="1">
    <location>
        <position position="44"/>
    </location>
</feature>
<proteinExistence type="predicted"/>
<comment type="caution">
    <text evidence="1">The sequence shown here is derived from an EMBL/GenBank/DDBJ whole genome shotgun (WGS) entry which is preliminary data.</text>
</comment>
<evidence type="ECO:0000313" key="2">
    <source>
        <dbReference type="Proteomes" id="UP000694251"/>
    </source>
</evidence>
<evidence type="ECO:0000313" key="1">
    <source>
        <dbReference type="EMBL" id="KAG7610508.1"/>
    </source>
</evidence>
<sequence length="44" mass="5215">NAPSINVQRLTIWLLSFPQFLGSELIKSWLRSYPNLVNFFMFLL</sequence>
<dbReference type="EMBL" id="JAEFBJ010000005">
    <property type="protein sequence ID" value="KAG7610508.1"/>
    <property type="molecule type" value="Genomic_DNA"/>
</dbReference>
<protein>
    <submittedName>
        <fullName evidence="1">Uncharacterized protein</fullName>
    </submittedName>
</protein>
<gene>
    <name evidence="1" type="ORF">ISN44_As05g025120</name>
</gene>
<accession>A0A8T2DDW2</accession>
<dbReference type="Proteomes" id="UP000694251">
    <property type="component" value="Chromosome 5"/>
</dbReference>
<organism evidence="1 2">
    <name type="scientific">Arabidopsis suecica</name>
    <name type="common">Swedish thale-cress</name>
    <name type="synonym">Cardaminopsis suecica</name>
    <dbReference type="NCBI Taxonomy" id="45249"/>
    <lineage>
        <taxon>Eukaryota</taxon>
        <taxon>Viridiplantae</taxon>
        <taxon>Streptophyta</taxon>
        <taxon>Embryophyta</taxon>
        <taxon>Tracheophyta</taxon>
        <taxon>Spermatophyta</taxon>
        <taxon>Magnoliopsida</taxon>
        <taxon>eudicotyledons</taxon>
        <taxon>Gunneridae</taxon>
        <taxon>Pentapetalae</taxon>
        <taxon>rosids</taxon>
        <taxon>malvids</taxon>
        <taxon>Brassicales</taxon>
        <taxon>Brassicaceae</taxon>
        <taxon>Camelineae</taxon>
        <taxon>Arabidopsis</taxon>
    </lineage>
</organism>
<keyword evidence="2" id="KW-1185">Reference proteome</keyword>
<reference evidence="1 2" key="1">
    <citation type="submission" date="2020-12" db="EMBL/GenBank/DDBJ databases">
        <title>Concerted genomic and epigenomic changes stabilize Arabidopsis allopolyploids.</title>
        <authorList>
            <person name="Chen Z."/>
        </authorList>
    </citation>
    <scope>NUCLEOTIDE SEQUENCE [LARGE SCALE GENOMIC DNA]</scope>
    <source>
        <strain evidence="1">As9502</strain>
        <tissue evidence="1">Leaf</tissue>
    </source>
</reference>
<name>A0A8T2DDW2_ARASU</name>